<evidence type="ECO:0000256" key="2">
    <source>
        <dbReference type="ARBA" id="ARBA00023002"/>
    </source>
</evidence>
<comment type="caution">
    <text evidence="5">The sequence shown here is derived from an EMBL/GenBank/DDBJ whole genome shotgun (WGS) entry which is preliminary data.</text>
</comment>
<dbReference type="Pfam" id="PF13621">
    <property type="entry name" value="Cupin_8"/>
    <property type="match status" value="1"/>
</dbReference>
<comment type="similarity">
    <text evidence="1">Belongs to the short-chain dehydrogenases/reductases (SDR) family.</text>
</comment>
<dbReference type="EMBL" id="CAUJNA010003556">
    <property type="protein sequence ID" value="CAJ1404795.1"/>
    <property type="molecule type" value="Genomic_DNA"/>
</dbReference>
<evidence type="ECO:0000256" key="1">
    <source>
        <dbReference type="ARBA" id="ARBA00006484"/>
    </source>
</evidence>
<dbReference type="PANTHER" id="PTHR44196:SF1">
    <property type="entry name" value="DEHYDROGENASE_REDUCTASE SDR FAMILY MEMBER 7B"/>
    <property type="match status" value="1"/>
</dbReference>
<dbReference type="SUPFAM" id="SSF51735">
    <property type="entry name" value="NAD(P)-binding Rossmann-fold domains"/>
    <property type="match status" value="1"/>
</dbReference>
<feature type="domain" description="JmjC" evidence="4">
    <location>
        <begin position="413"/>
        <end position="565"/>
    </location>
</feature>
<dbReference type="PRINTS" id="PR00081">
    <property type="entry name" value="GDHRDH"/>
</dbReference>
<evidence type="ECO:0000256" key="3">
    <source>
        <dbReference type="ARBA" id="ARBA00037096"/>
    </source>
</evidence>
<dbReference type="PROSITE" id="PS00061">
    <property type="entry name" value="ADH_SHORT"/>
    <property type="match status" value="1"/>
</dbReference>
<evidence type="ECO:0000259" key="4">
    <source>
        <dbReference type="PROSITE" id="PS51184"/>
    </source>
</evidence>
<comment type="function">
    <text evidence="3">Putative oxidoreductase.</text>
</comment>
<dbReference type="SUPFAM" id="SSF51197">
    <property type="entry name" value="Clavaminate synthase-like"/>
    <property type="match status" value="1"/>
</dbReference>
<dbReference type="PANTHER" id="PTHR44196">
    <property type="entry name" value="DEHYDROGENASE/REDUCTASE SDR FAMILY MEMBER 7B"/>
    <property type="match status" value="1"/>
</dbReference>
<organism evidence="5 6">
    <name type="scientific">Effrenium voratum</name>
    <dbReference type="NCBI Taxonomy" id="2562239"/>
    <lineage>
        <taxon>Eukaryota</taxon>
        <taxon>Sar</taxon>
        <taxon>Alveolata</taxon>
        <taxon>Dinophyceae</taxon>
        <taxon>Suessiales</taxon>
        <taxon>Symbiodiniaceae</taxon>
        <taxon>Effrenium</taxon>
    </lineage>
</organism>
<dbReference type="Gene3D" id="3.40.50.720">
    <property type="entry name" value="NAD(P)-binding Rossmann-like Domain"/>
    <property type="match status" value="1"/>
</dbReference>
<evidence type="ECO:0000313" key="6">
    <source>
        <dbReference type="Proteomes" id="UP001178507"/>
    </source>
</evidence>
<sequence>MIRVEVLPLDLSDLGSLPEAAKAAKAFFGKIDILVNNGGVGFRGLGEETSIEIDQQVMNVDYFSGVVLTKALLPDWLQQQRGHVVQVSSVQGFFGLPGRTAYAAAKHAAVGFYDSLRAEVGDRGVSVTTICPGYIATGHSQNAVKGEGVKYPEGHTSKGVAPEVLAPQVLRTIARRLPEMVPAALDARLARLLRSLCPTLLFRIMRRRARKEAKRSAPDIAKLAFPQAWHAVDAEWRQDPVVSLAEDQFPGSLLHLPVPQCPPSAVHCPPLPKRKKDHWPAPKVAEPYLGRSCEELDAALDARDFLEPSRQRPVILRGLARRLLPVDWDFAALEAACGDAKVPVRVARAGSFHYTDESKDSCFLEAPEELQEMSFSDFVRRARAGEHGLYLWSVLMAAADGQLQMGALAERLQEDLGKMNWDLVEELRTAGDLGTVKKLQLFCSAQGATTACHYDMNQNIFLQLHGAKRFILFPPLLGMAALLPYPVANQRDRCARQDLLQEGPCSHLAHGRGVEAVLGPGDVLFLPQMWWHHVESLSAETVSVSLWLTTPRRTRWLSPFPQQQAAELAREWEFFLASEIGGGLELEQFLLWLSCPSCQWEAASSLEPEASEGQRTLAILHMDG</sequence>
<dbReference type="SMART" id="SM00558">
    <property type="entry name" value="JmjC"/>
    <property type="match status" value="1"/>
</dbReference>
<dbReference type="InterPro" id="IPR036291">
    <property type="entry name" value="NAD(P)-bd_dom_sf"/>
</dbReference>
<dbReference type="InterPro" id="IPR041667">
    <property type="entry name" value="Cupin_8"/>
</dbReference>
<dbReference type="InterPro" id="IPR002347">
    <property type="entry name" value="SDR_fam"/>
</dbReference>
<dbReference type="PROSITE" id="PS51184">
    <property type="entry name" value="JMJC"/>
    <property type="match status" value="1"/>
</dbReference>
<reference evidence="5" key="1">
    <citation type="submission" date="2023-08" db="EMBL/GenBank/DDBJ databases">
        <authorList>
            <person name="Chen Y."/>
            <person name="Shah S."/>
            <person name="Dougan E. K."/>
            <person name="Thang M."/>
            <person name="Chan C."/>
        </authorList>
    </citation>
    <scope>NUCLEOTIDE SEQUENCE</scope>
</reference>
<keyword evidence="2" id="KW-0560">Oxidoreductase</keyword>
<dbReference type="PRINTS" id="PR00080">
    <property type="entry name" value="SDRFAMILY"/>
</dbReference>
<dbReference type="Pfam" id="PF00106">
    <property type="entry name" value="adh_short"/>
    <property type="match status" value="1"/>
</dbReference>
<proteinExistence type="inferred from homology"/>
<name>A0AA36NA55_9DINO</name>
<dbReference type="InterPro" id="IPR014710">
    <property type="entry name" value="RmlC-like_jellyroll"/>
</dbReference>
<gene>
    <name evidence="5" type="ORF">EVOR1521_LOCUS27178</name>
</gene>
<accession>A0AA36NA55</accession>
<dbReference type="InterPro" id="IPR020904">
    <property type="entry name" value="Sc_DH/Rdtase_CS"/>
</dbReference>
<dbReference type="Gene3D" id="2.60.120.10">
    <property type="entry name" value="Jelly Rolls"/>
    <property type="match status" value="1"/>
</dbReference>
<keyword evidence="6" id="KW-1185">Reference proteome</keyword>
<dbReference type="Proteomes" id="UP001178507">
    <property type="component" value="Unassembled WGS sequence"/>
</dbReference>
<dbReference type="AlphaFoldDB" id="A0AA36NA55"/>
<dbReference type="GO" id="GO:0016020">
    <property type="term" value="C:membrane"/>
    <property type="evidence" value="ECO:0007669"/>
    <property type="project" value="TreeGrafter"/>
</dbReference>
<dbReference type="GO" id="GO:0016491">
    <property type="term" value="F:oxidoreductase activity"/>
    <property type="evidence" value="ECO:0007669"/>
    <property type="project" value="UniProtKB-KW"/>
</dbReference>
<protein>
    <recommendedName>
        <fullName evidence="4">JmjC domain-containing protein</fullName>
    </recommendedName>
</protein>
<evidence type="ECO:0000313" key="5">
    <source>
        <dbReference type="EMBL" id="CAJ1404795.1"/>
    </source>
</evidence>
<dbReference type="InterPro" id="IPR003347">
    <property type="entry name" value="JmjC_dom"/>
</dbReference>